<dbReference type="RefSeq" id="WP_184969999.1">
    <property type="nucleotide sequence ID" value="NZ_JACHIN010000012.1"/>
</dbReference>
<evidence type="ECO:0000256" key="8">
    <source>
        <dbReference type="SAM" id="Phobius"/>
    </source>
</evidence>
<comment type="similarity">
    <text evidence="2">Belongs to the bacterial sugar transferase family.</text>
</comment>
<gene>
    <name evidence="10" type="ORF">HNR40_007590</name>
</gene>
<dbReference type="Pfam" id="PF02397">
    <property type="entry name" value="Bac_transf"/>
    <property type="match status" value="1"/>
</dbReference>
<comment type="subcellular location">
    <subcellularLocation>
        <location evidence="1">Membrane</location>
        <topology evidence="1">Multi-pass membrane protein</topology>
    </subcellularLocation>
</comment>
<dbReference type="PANTHER" id="PTHR30576">
    <property type="entry name" value="COLANIC BIOSYNTHESIS UDP-GLUCOSE LIPID CARRIER TRANSFERASE"/>
    <property type="match status" value="1"/>
</dbReference>
<keyword evidence="11" id="KW-1185">Reference proteome</keyword>
<keyword evidence="5 8" id="KW-1133">Transmembrane helix</keyword>
<evidence type="ECO:0000256" key="2">
    <source>
        <dbReference type="ARBA" id="ARBA00006464"/>
    </source>
</evidence>
<evidence type="ECO:0000256" key="7">
    <source>
        <dbReference type="SAM" id="MobiDB-lite"/>
    </source>
</evidence>
<dbReference type="Proteomes" id="UP000568380">
    <property type="component" value="Unassembled WGS sequence"/>
</dbReference>
<dbReference type="InterPro" id="IPR003362">
    <property type="entry name" value="Bact_transf"/>
</dbReference>
<evidence type="ECO:0000313" key="10">
    <source>
        <dbReference type="EMBL" id="MBB5082095.1"/>
    </source>
</evidence>
<dbReference type="GO" id="GO:0016020">
    <property type="term" value="C:membrane"/>
    <property type="evidence" value="ECO:0007669"/>
    <property type="project" value="UniProtKB-SubCell"/>
</dbReference>
<evidence type="ECO:0000256" key="1">
    <source>
        <dbReference type="ARBA" id="ARBA00004141"/>
    </source>
</evidence>
<evidence type="ECO:0000256" key="3">
    <source>
        <dbReference type="ARBA" id="ARBA00022679"/>
    </source>
</evidence>
<feature type="transmembrane region" description="Helical" evidence="8">
    <location>
        <begin position="278"/>
        <end position="302"/>
    </location>
</feature>
<feature type="transmembrane region" description="Helical" evidence="8">
    <location>
        <begin position="113"/>
        <end position="132"/>
    </location>
</feature>
<keyword evidence="4 8" id="KW-0812">Transmembrane</keyword>
<name>A0A7W8A9L1_9ACTN</name>
<evidence type="ECO:0000256" key="5">
    <source>
        <dbReference type="ARBA" id="ARBA00022989"/>
    </source>
</evidence>
<dbReference type="PANTHER" id="PTHR30576:SF0">
    <property type="entry name" value="UNDECAPRENYL-PHOSPHATE N-ACETYLGALACTOSAMINYL 1-PHOSPHATE TRANSFERASE-RELATED"/>
    <property type="match status" value="1"/>
</dbReference>
<keyword evidence="3 10" id="KW-0808">Transferase</keyword>
<dbReference type="Gene3D" id="3.40.50.720">
    <property type="entry name" value="NAD(P)-binding Rossmann-like Domain"/>
    <property type="match status" value="1"/>
</dbReference>
<organism evidence="10 11">
    <name type="scientific">Nonomuraea endophytica</name>
    <dbReference type="NCBI Taxonomy" id="714136"/>
    <lineage>
        <taxon>Bacteria</taxon>
        <taxon>Bacillati</taxon>
        <taxon>Actinomycetota</taxon>
        <taxon>Actinomycetes</taxon>
        <taxon>Streptosporangiales</taxon>
        <taxon>Streptosporangiaceae</taxon>
        <taxon>Nonomuraea</taxon>
    </lineage>
</organism>
<feature type="region of interest" description="Disordered" evidence="7">
    <location>
        <begin position="1"/>
        <end position="28"/>
    </location>
</feature>
<keyword evidence="6 8" id="KW-0472">Membrane</keyword>
<dbReference type="AlphaFoldDB" id="A0A7W8A9L1"/>
<feature type="transmembrane region" description="Helical" evidence="8">
    <location>
        <begin position="87"/>
        <end position="107"/>
    </location>
</feature>
<feature type="domain" description="Bacterial sugar transferase" evidence="9">
    <location>
        <begin position="276"/>
        <end position="457"/>
    </location>
</feature>
<reference evidence="10 11" key="1">
    <citation type="submission" date="2020-08" db="EMBL/GenBank/DDBJ databases">
        <title>Genomic Encyclopedia of Type Strains, Phase IV (KMG-IV): sequencing the most valuable type-strain genomes for metagenomic binning, comparative biology and taxonomic classification.</title>
        <authorList>
            <person name="Goeker M."/>
        </authorList>
    </citation>
    <scope>NUCLEOTIDE SEQUENCE [LARGE SCALE GENOMIC DNA]</scope>
    <source>
        <strain evidence="10 11">DSM 45385</strain>
    </source>
</reference>
<accession>A0A7W8A9L1</accession>
<evidence type="ECO:0000256" key="6">
    <source>
        <dbReference type="ARBA" id="ARBA00023136"/>
    </source>
</evidence>
<protein>
    <submittedName>
        <fullName evidence="10">Exopolysaccharide biosynthesis polyprenyl glycosylphosphotransferase</fullName>
    </submittedName>
</protein>
<dbReference type="GO" id="GO:0016780">
    <property type="term" value="F:phosphotransferase activity, for other substituted phosphate groups"/>
    <property type="evidence" value="ECO:0007669"/>
    <property type="project" value="TreeGrafter"/>
</dbReference>
<evidence type="ECO:0000256" key="4">
    <source>
        <dbReference type="ARBA" id="ARBA00022692"/>
    </source>
</evidence>
<dbReference type="EMBL" id="JACHIN010000012">
    <property type="protein sequence ID" value="MBB5082095.1"/>
    <property type="molecule type" value="Genomic_DNA"/>
</dbReference>
<evidence type="ECO:0000259" key="9">
    <source>
        <dbReference type="Pfam" id="PF02397"/>
    </source>
</evidence>
<feature type="transmembrane region" description="Helical" evidence="8">
    <location>
        <begin position="63"/>
        <end position="80"/>
    </location>
</feature>
<comment type="caution">
    <text evidence="10">The sequence shown here is derived from an EMBL/GenBank/DDBJ whole genome shotgun (WGS) entry which is preliminary data.</text>
</comment>
<proteinExistence type="inferred from homology"/>
<sequence length="462" mass="49813">MTVAVGTSEPTEDFLDSEPAMAPEAPAPARPDFPLRDLTRRAAHLGLLTACLLTATTVTGWRLTNVAAAVAIAVALHILLPRARFTGWAMAALCTLSLEAWLCSPVPAPPSAAWLLAGLSYAALMALAHGAGRAWRHVAARRRAPRKAVILSTGEHGVRLARTLLQHPEHGIEPIGLVGASASAHGPADDLPVLATYSSCAQMLRRSAVSVVILAGQPPISRAVLQEIRATGCQIMLAPGPDDLVQDFVAPGRQLQSFPLVDMVPPAQRRPYWMAKRFCDVTLALLALLALAPVLGICLLGVRLEGGPGVLFRQRRVGMGGRCFDMLKIRTLKPASARDSATQWTVSQSRLSGPIGGFLRKTSLDELPQLWNVVTGDMSIVGPRPERPYFVQQFSKTVERYDRRHRVPVGITGWAQVHGLRGDTSIEERARLDNHYIDTWSFGLDVKIALKTIGCVLRLGGA</sequence>
<evidence type="ECO:0000313" key="11">
    <source>
        <dbReference type="Proteomes" id="UP000568380"/>
    </source>
</evidence>
<dbReference type="InterPro" id="IPR017475">
    <property type="entry name" value="EPS_sugar_tfrase"/>
</dbReference>
<dbReference type="NCBIfam" id="TIGR03025">
    <property type="entry name" value="EPS_sugtrans"/>
    <property type="match status" value="1"/>
</dbReference>